<name>A0A2N9FGH3_FAGSY</name>
<reference evidence="1" key="1">
    <citation type="submission" date="2018-02" db="EMBL/GenBank/DDBJ databases">
        <authorList>
            <person name="Cohen D.B."/>
            <person name="Kent A.D."/>
        </authorList>
    </citation>
    <scope>NUCLEOTIDE SEQUENCE</scope>
</reference>
<sequence length="122" mass="13951">MKLNKHSRQNNCIEISSTDLIVHDPAPSALNTLIHQSTHDDINASNPPLQQSHCHIFENNHSDIVPKEETLADIFSKKSDSVYRNSKRFIAVLSLKCMHREDWAQSIAGEQISKESLEYQQR</sequence>
<dbReference type="AlphaFoldDB" id="A0A2N9FGH3"/>
<organism evidence="1">
    <name type="scientific">Fagus sylvatica</name>
    <name type="common">Beechnut</name>
    <dbReference type="NCBI Taxonomy" id="28930"/>
    <lineage>
        <taxon>Eukaryota</taxon>
        <taxon>Viridiplantae</taxon>
        <taxon>Streptophyta</taxon>
        <taxon>Embryophyta</taxon>
        <taxon>Tracheophyta</taxon>
        <taxon>Spermatophyta</taxon>
        <taxon>Magnoliopsida</taxon>
        <taxon>eudicotyledons</taxon>
        <taxon>Gunneridae</taxon>
        <taxon>Pentapetalae</taxon>
        <taxon>rosids</taxon>
        <taxon>fabids</taxon>
        <taxon>Fagales</taxon>
        <taxon>Fagaceae</taxon>
        <taxon>Fagus</taxon>
    </lineage>
</organism>
<gene>
    <name evidence="1" type="ORF">FSB_LOCUS13903</name>
</gene>
<accession>A0A2N9FGH3</accession>
<protein>
    <submittedName>
        <fullName evidence="1">Uncharacterized protein</fullName>
    </submittedName>
</protein>
<dbReference type="EMBL" id="OIVN01000818">
    <property type="protein sequence ID" value="SPC86021.1"/>
    <property type="molecule type" value="Genomic_DNA"/>
</dbReference>
<proteinExistence type="predicted"/>
<evidence type="ECO:0000313" key="1">
    <source>
        <dbReference type="EMBL" id="SPC86021.1"/>
    </source>
</evidence>